<dbReference type="Proteomes" id="UP000217154">
    <property type="component" value="Chromosome"/>
</dbReference>
<dbReference type="AlphaFoldDB" id="A0A250DKB3"/>
<accession>A0A250DKB3</accession>
<organism evidence="1 2">
    <name type="scientific">Variovorax boronicumulans</name>
    <dbReference type="NCBI Taxonomy" id="436515"/>
    <lineage>
        <taxon>Bacteria</taxon>
        <taxon>Pseudomonadati</taxon>
        <taxon>Pseudomonadota</taxon>
        <taxon>Betaproteobacteria</taxon>
        <taxon>Burkholderiales</taxon>
        <taxon>Comamonadaceae</taxon>
        <taxon>Variovorax</taxon>
    </lineage>
</organism>
<name>A0A250DKB3_9BURK</name>
<proteinExistence type="predicted"/>
<protein>
    <recommendedName>
        <fullName evidence="3">Antitermination protein Q</fullName>
    </recommendedName>
</protein>
<dbReference type="EMBL" id="CP023284">
    <property type="protein sequence ID" value="ATA54571.1"/>
    <property type="molecule type" value="Genomic_DNA"/>
</dbReference>
<evidence type="ECO:0008006" key="3">
    <source>
        <dbReference type="Google" id="ProtNLM"/>
    </source>
</evidence>
<gene>
    <name evidence="1" type="ORF">CKY39_16155</name>
</gene>
<evidence type="ECO:0000313" key="2">
    <source>
        <dbReference type="Proteomes" id="UP000217154"/>
    </source>
</evidence>
<dbReference type="KEGG" id="vbo:CKY39_16155"/>
<dbReference type="RefSeq" id="WP_095745154.1">
    <property type="nucleotide sequence ID" value="NZ_CP023284.1"/>
</dbReference>
<sequence>MARIEWVKTRLDNWARWRCQMAGNGLGFASQAAFLNDPSGSERAVKIPTDEIEASITHEGVEALKASRPHVYQVLYCMYPFGLGVSGTCRRLECERANVYALLDVADRLLSAWFTERAAKQEATRAAIKRSSAT</sequence>
<evidence type="ECO:0000313" key="1">
    <source>
        <dbReference type="EMBL" id="ATA54571.1"/>
    </source>
</evidence>
<reference evidence="1 2" key="1">
    <citation type="submission" date="2017-09" db="EMBL/GenBank/DDBJ databases">
        <title>The diverse metabolic capabilities of V. boronicumulans make it an excellent choice for continued studies on novel biodegradation.</title>
        <authorList>
            <person name="Sun S."/>
        </authorList>
    </citation>
    <scope>NUCLEOTIDE SEQUENCE [LARGE SCALE GENOMIC DNA]</scope>
    <source>
        <strain evidence="1 2">J1</strain>
    </source>
</reference>